<dbReference type="Gene3D" id="3.30.420.10">
    <property type="entry name" value="Ribonuclease H-like superfamily/Ribonuclease H"/>
    <property type="match status" value="1"/>
</dbReference>
<gene>
    <name evidence="1" type="ORF">QTP70_003077</name>
</gene>
<dbReference type="EMBL" id="JAUCMX010000028">
    <property type="protein sequence ID" value="KAK3507920.1"/>
    <property type="molecule type" value="Genomic_DNA"/>
</dbReference>
<dbReference type="InterPro" id="IPR012337">
    <property type="entry name" value="RNaseH-like_sf"/>
</dbReference>
<evidence type="ECO:0000313" key="2">
    <source>
        <dbReference type="Proteomes" id="UP001274896"/>
    </source>
</evidence>
<keyword evidence="2" id="KW-1185">Reference proteome</keyword>
<accession>A0AAE0PU03</accession>
<proteinExistence type="predicted"/>
<dbReference type="PANTHER" id="PTHR46238:SF8">
    <property type="entry name" value="ENDONUCLEASE_EXONUCLEASE_PHOSPHATASE DOMAIN-CONTAINING PROTEIN"/>
    <property type="match status" value="1"/>
</dbReference>
<sequence length="320" mass="36635">MTECCCDQKISARIKGKVYRTVVRPAMLYGLETVSLRKRQESELEVAELKMLRFSLGVTRLDRIRNEYIRGTAHVRRLGDKVRETRLRWFGHVQRRESEYIGRRMLDMELPALIDYGVAVNIIDNNLIEKHQLPTVPCIPPLRGTAVNNQPIGEGYLNWITTPLKLTIGLFHAEQFPFYILESPANPIILELPWLQLHDPHISWRNKELTHWLSHCQNTCFTTAQPCPCLITSVESPETNTTVTLPQEFCDLQEGFTTVMVTIDRFSKACKPIPLKGLPTALETATTLFHHVFRNYGLPEDIVSNRGPQFKSQQGAAPME</sequence>
<protein>
    <recommendedName>
        <fullName evidence="3">Integrase catalytic domain-containing protein</fullName>
    </recommendedName>
</protein>
<dbReference type="CDD" id="cd00303">
    <property type="entry name" value="retropepsin_like"/>
    <property type="match status" value="1"/>
</dbReference>
<comment type="caution">
    <text evidence="1">The sequence shown here is derived from an EMBL/GenBank/DDBJ whole genome shotgun (WGS) entry which is preliminary data.</text>
</comment>
<dbReference type="SUPFAM" id="SSF53098">
    <property type="entry name" value="Ribonuclease H-like"/>
    <property type="match status" value="1"/>
</dbReference>
<dbReference type="InterPro" id="IPR036397">
    <property type="entry name" value="RNaseH_sf"/>
</dbReference>
<dbReference type="Proteomes" id="UP001274896">
    <property type="component" value="Unassembled WGS sequence"/>
</dbReference>
<evidence type="ECO:0000313" key="1">
    <source>
        <dbReference type="EMBL" id="KAK3507920.1"/>
    </source>
</evidence>
<organism evidence="1 2">
    <name type="scientific">Hemibagrus guttatus</name>
    <dbReference type="NCBI Taxonomy" id="175788"/>
    <lineage>
        <taxon>Eukaryota</taxon>
        <taxon>Metazoa</taxon>
        <taxon>Chordata</taxon>
        <taxon>Craniata</taxon>
        <taxon>Vertebrata</taxon>
        <taxon>Euteleostomi</taxon>
        <taxon>Actinopterygii</taxon>
        <taxon>Neopterygii</taxon>
        <taxon>Teleostei</taxon>
        <taxon>Ostariophysi</taxon>
        <taxon>Siluriformes</taxon>
        <taxon>Bagridae</taxon>
        <taxon>Hemibagrus</taxon>
    </lineage>
</organism>
<dbReference type="AlphaFoldDB" id="A0AAE0PU03"/>
<dbReference type="InterPro" id="IPR021109">
    <property type="entry name" value="Peptidase_aspartic_dom_sf"/>
</dbReference>
<dbReference type="PANTHER" id="PTHR46238">
    <property type="entry name" value="REVERSE TRANSCRIPTASE DOMAIN-CONTAINING PROTEIN"/>
    <property type="match status" value="1"/>
</dbReference>
<dbReference type="GO" id="GO:0003676">
    <property type="term" value="F:nucleic acid binding"/>
    <property type="evidence" value="ECO:0007669"/>
    <property type="project" value="InterPro"/>
</dbReference>
<dbReference type="Gene3D" id="2.40.70.10">
    <property type="entry name" value="Acid Proteases"/>
    <property type="match status" value="1"/>
</dbReference>
<name>A0AAE0PU03_9TELE</name>
<evidence type="ECO:0008006" key="3">
    <source>
        <dbReference type="Google" id="ProtNLM"/>
    </source>
</evidence>
<reference evidence="1" key="1">
    <citation type="submission" date="2023-06" db="EMBL/GenBank/DDBJ databases">
        <title>Male Hemibagrus guttatus genome.</title>
        <authorList>
            <person name="Bian C."/>
        </authorList>
    </citation>
    <scope>NUCLEOTIDE SEQUENCE</scope>
    <source>
        <strain evidence="1">Male_cb2023</strain>
        <tissue evidence="1">Muscle</tissue>
    </source>
</reference>